<evidence type="ECO:0000313" key="3">
    <source>
        <dbReference type="Proteomes" id="UP000533598"/>
    </source>
</evidence>
<dbReference type="AlphaFoldDB" id="A0A7W7FT38"/>
<dbReference type="Proteomes" id="UP000533598">
    <property type="component" value="Unassembled WGS sequence"/>
</dbReference>
<dbReference type="InterPro" id="IPR036987">
    <property type="entry name" value="SRA-YDG_sf"/>
</dbReference>
<dbReference type="InterPro" id="IPR015947">
    <property type="entry name" value="PUA-like_sf"/>
</dbReference>
<dbReference type="SMART" id="SM00507">
    <property type="entry name" value="HNHc"/>
    <property type="match status" value="1"/>
</dbReference>
<accession>A0A7W7FT38</accession>
<name>A0A7W7FT38_9PSEU</name>
<dbReference type="EMBL" id="JACHMH010000001">
    <property type="protein sequence ID" value="MBB4674394.1"/>
    <property type="molecule type" value="Genomic_DNA"/>
</dbReference>
<proteinExistence type="predicted"/>
<dbReference type="Gene3D" id="1.10.30.50">
    <property type="match status" value="1"/>
</dbReference>
<reference evidence="2 3" key="1">
    <citation type="submission" date="2020-08" db="EMBL/GenBank/DDBJ databases">
        <title>Sequencing the genomes of 1000 actinobacteria strains.</title>
        <authorList>
            <person name="Klenk H.-P."/>
        </authorList>
    </citation>
    <scope>NUCLEOTIDE SEQUENCE [LARGE SCALE GENOMIC DNA]</scope>
    <source>
        <strain evidence="2 3">DSM 44230</strain>
    </source>
</reference>
<evidence type="ECO:0000259" key="1">
    <source>
        <dbReference type="SMART" id="SM00507"/>
    </source>
</evidence>
<feature type="domain" description="HNH nuclease" evidence="1">
    <location>
        <begin position="320"/>
        <end position="378"/>
    </location>
</feature>
<dbReference type="CDD" id="cd00085">
    <property type="entry name" value="HNHc"/>
    <property type="match status" value="1"/>
</dbReference>
<comment type="caution">
    <text evidence="2">The sequence shown here is derived from an EMBL/GenBank/DDBJ whole genome shotgun (WGS) entry which is preliminary data.</text>
</comment>
<dbReference type="SUPFAM" id="SSF88697">
    <property type="entry name" value="PUA domain-like"/>
    <property type="match status" value="1"/>
</dbReference>
<organism evidence="2 3">
    <name type="scientific">Crossiella cryophila</name>
    <dbReference type="NCBI Taxonomy" id="43355"/>
    <lineage>
        <taxon>Bacteria</taxon>
        <taxon>Bacillati</taxon>
        <taxon>Actinomycetota</taxon>
        <taxon>Actinomycetes</taxon>
        <taxon>Pseudonocardiales</taxon>
        <taxon>Pseudonocardiaceae</taxon>
        <taxon>Crossiella</taxon>
    </lineage>
</organism>
<dbReference type="Pfam" id="PF13391">
    <property type="entry name" value="HNH_2"/>
    <property type="match status" value="1"/>
</dbReference>
<evidence type="ECO:0000313" key="2">
    <source>
        <dbReference type="EMBL" id="MBB4674394.1"/>
    </source>
</evidence>
<protein>
    <recommendedName>
        <fullName evidence="1">HNH nuclease domain-containing protein</fullName>
    </recommendedName>
</protein>
<sequence length="430" mass="47479">MRRTGFIYIPQESRDNLEIGLARGVWGWKDQAMARQDGTSKIRPFEFGDYVVFGTGGPNPRISTERYRDEATLTRMVLATVVRPLYQDDRPVWPGEFPHRMDLEFLVDHSGSFTAAELGDGALEALRQSANRIGLLVPGDGLRAVGYLGEFPRITTSAPPLTGVPATHRTQRYGQVREVRPGLELPTLADWEQRKVHRDPVAVVCGDRTDGAESLVLAAEPDPAQPEADLVHVVGPDAPATANAVLTKSRDNGKSVRVLSPSTGGFRYLGLYQVVDNYLVHQAGGAETHHVLSRLAEPKAGTDQPETRTAVVTRRIRSTAVAEQVKVFYNHTCQVCRTRLVAAGRAYAEGAHIRPLGGRHEGPDRIENILCLCPNCHTLFDLGGIVIGQDLKVHQENVMPFDLHRIPQHAIDLAQLAYHWSLHRSKSRTT</sequence>
<dbReference type="InterPro" id="IPR003615">
    <property type="entry name" value="HNH_nuc"/>
</dbReference>
<dbReference type="Gene3D" id="2.30.280.10">
    <property type="entry name" value="SRA-YDG"/>
    <property type="match status" value="1"/>
</dbReference>
<keyword evidence="3" id="KW-1185">Reference proteome</keyword>
<dbReference type="RefSeq" id="WP_185000519.1">
    <property type="nucleotide sequence ID" value="NZ_BAAAUI010000003.1"/>
</dbReference>
<gene>
    <name evidence="2" type="ORF">HNR67_000512</name>
</gene>